<reference evidence="6" key="1">
    <citation type="journal article" date="2019" name="Int. J. Syst. Evol. Microbiol.">
        <title>The Global Catalogue of Microorganisms (GCM) 10K type strain sequencing project: providing services to taxonomists for standard genome sequencing and annotation.</title>
        <authorList>
            <consortium name="The Broad Institute Genomics Platform"/>
            <consortium name="The Broad Institute Genome Sequencing Center for Infectious Disease"/>
            <person name="Wu L."/>
            <person name="Ma J."/>
        </authorList>
    </citation>
    <scope>NUCLEOTIDE SEQUENCE [LARGE SCALE GENOMIC DNA]</scope>
    <source>
        <strain evidence="6">NBRC 105830</strain>
    </source>
</reference>
<sequence>MVSSARYPKIDPDNQAVFSPKVIQGALRQGLGYDGVVTTDDVAAVALQGTPAGQRATRFVASGGDLLVVGQVGLARPMASALVAKAAADPAFAAKVTASATRIVTLKTTLGLTPCKR</sequence>
<dbReference type="InterPro" id="IPR036962">
    <property type="entry name" value="Glyco_hydro_3_N_sf"/>
</dbReference>
<dbReference type="SUPFAM" id="SSF51445">
    <property type="entry name" value="(Trans)glycosidases"/>
    <property type="match status" value="1"/>
</dbReference>
<name>A0ABQ6HR09_9MICO</name>
<dbReference type="PANTHER" id="PTHR30480:SF14">
    <property type="entry name" value="HYDROLASE, PUTATIVE (AFU_ORTHOLOGUE AFUA_4G13770)-RELATED"/>
    <property type="match status" value="1"/>
</dbReference>
<keyword evidence="6" id="KW-1185">Reference proteome</keyword>
<gene>
    <name evidence="5" type="ORF">GCM10025862_25440</name>
</gene>
<feature type="domain" description="Glycoside hydrolase family 3 N-terminal" evidence="4">
    <location>
        <begin position="1"/>
        <end position="105"/>
    </location>
</feature>
<organism evidence="5 6">
    <name type="scientific">Arsenicicoccus piscis</name>
    <dbReference type="NCBI Taxonomy" id="673954"/>
    <lineage>
        <taxon>Bacteria</taxon>
        <taxon>Bacillati</taxon>
        <taxon>Actinomycetota</taxon>
        <taxon>Actinomycetes</taxon>
        <taxon>Micrococcales</taxon>
        <taxon>Intrasporangiaceae</taxon>
        <taxon>Arsenicicoccus</taxon>
    </lineage>
</organism>
<evidence type="ECO:0000313" key="6">
    <source>
        <dbReference type="Proteomes" id="UP001157109"/>
    </source>
</evidence>
<dbReference type="InterPro" id="IPR050226">
    <property type="entry name" value="NagZ_Beta-hexosaminidase"/>
</dbReference>
<keyword evidence="3" id="KW-0326">Glycosidase</keyword>
<dbReference type="Gene3D" id="3.20.20.300">
    <property type="entry name" value="Glycoside hydrolase, family 3, N-terminal domain"/>
    <property type="match status" value="1"/>
</dbReference>
<comment type="similarity">
    <text evidence="1">Belongs to the glycosyl hydrolase 3 family.</text>
</comment>
<evidence type="ECO:0000256" key="2">
    <source>
        <dbReference type="ARBA" id="ARBA00022801"/>
    </source>
</evidence>
<proteinExistence type="inferred from homology"/>
<dbReference type="Pfam" id="PF00933">
    <property type="entry name" value="Glyco_hydro_3"/>
    <property type="match status" value="1"/>
</dbReference>
<dbReference type="RefSeq" id="WP_284284636.1">
    <property type="nucleotide sequence ID" value="NZ_BSUJ01000001.1"/>
</dbReference>
<keyword evidence="2" id="KW-0378">Hydrolase</keyword>
<accession>A0ABQ6HR09</accession>
<dbReference type="EMBL" id="BSUJ01000001">
    <property type="protein sequence ID" value="GMA20523.1"/>
    <property type="molecule type" value="Genomic_DNA"/>
</dbReference>
<protein>
    <recommendedName>
        <fullName evidence="4">Glycoside hydrolase family 3 N-terminal domain-containing protein</fullName>
    </recommendedName>
</protein>
<evidence type="ECO:0000256" key="1">
    <source>
        <dbReference type="ARBA" id="ARBA00005336"/>
    </source>
</evidence>
<evidence type="ECO:0000313" key="5">
    <source>
        <dbReference type="EMBL" id="GMA20523.1"/>
    </source>
</evidence>
<comment type="caution">
    <text evidence="5">The sequence shown here is derived from an EMBL/GenBank/DDBJ whole genome shotgun (WGS) entry which is preliminary data.</text>
</comment>
<dbReference type="InterPro" id="IPR017853">
    <property type="entry name" value="GH"/>
</dbReference>
<dbReference type="Proteomes" id="UP001157109">
    <property type="component" value="Unassembled WGS sequence"/>
</dbReference>
<evidence type="ECO:0000256" key="3">
    <source>
        <dbReference type="ARBA" id="ARBA00023295"/>
    </source>
</evidence>
<dbReference type="InterPro" id="IPR001764">
    <property type="entry name" value="Glyco_hydro_3_N"/>
</dbReference>
<dbReference type="PANTHER" id="PTHR30480">
    <property type="entry name" value="BETA-HEXOSAMINIDASE-RELATED"/>
    <property type="match status" value="1"/>
</dbReference>
<evidence type="ECO:0000259" key="4">
    <source>
        <dbReference type="Pfam" id="PF00933"/>
    </source>
</evidence>